<protein>
    <submittedName>
        <fullName evidence="4">TetR family transcriptional regulator</fullName>
    </submittedName>
</protein>
<keyword evidence="1 2" id="KW-0238">DNA-binding</keyword>
<dbReference type="PRINTS" id="PR00455">
    <property type="entry name" value="HTHTETR"/>
</dbReference>
<dbReference type="SUPFAM" id="SSF46689">
    <property type="entry name" value="Homeodomain-like"/>
    <property type="match status" value="1"/>
</dbReference>
<dbReference type="STRING" id="1423810.FD19_GL001763"/>
<dbReference type="Proteomes" id="UP000051789">
    <property type="component" value="Unassembled WGS sequence"/>
</dbReference>
<comment type="caution">
    <text evidence="4">The sequence shown here is derived from an EMBL/GenBank/DDBJ whole genome shotgun (WGS) entry which is preliminary data.</text>
</comment>
<proteinExistence type="predicted"/>
<keyword evidence="5" id="KW-1185">Reference proteome</keyword>
<dbReference type="InterPro" id="IPR050109">
    <property type="entry name" value="HTH-type_TetR-like_transc_reg"/>
</dbReference>
<organism evidence="4 5">
    <name type="scientific">Lacticaseibacillus thailandensis DSM 22698 = JCM 13996</name>
    <dbReference type="NCBI Taxonomy" id="1423810"/>
    <lineage>
        <taxon>Bacteria</taxon>
        <taxon>Bacillati</taxon>
        <taxon>Bacillota</taxon>
        <taxon>Bacilli</taxon>
        <taxon>Lactobacillales</taxon>
        <taxon>Lactobacillaceae</taxon>
        <taxon>Lacticaseibacillus</taxon>
    </lineage>
</organism>
<dbReference type="PROSITE" id="PS50977">
    <property type="entry name" value="HTH_TETR_2"/>
    <property type="match status" value="1"/>
</dbReference>
<gene>
    <name evidence="4" type="ORF">FD19_GL001763</name>
</gene>
<feature type="domain" description="HTH tetR-type" evidence="3">
    <location>
        <begin position="31"/>
        <end position="91"/>
    </location>
</feature>
<evidence type="ECO:0000256" key="2">
    <source>
        <dbReference type="PROSITE-ProRule" id="PRU00335"/>
    </source>
</evidence>
<name>A0A0R2CEA7_9LACO</name>
<evidence type="ECO:0000313" key="4">
    <source>
        <dbReference type="EMBL" id="KRM86713.1"/>
    </source>
</evidence>
<dbReference type="GO" id="GO:0006355">
    <property type="term" value="P:regulation of DNA-templated transcription"/>
    <property type="evidence" value="ECO:0007669"/>
    <property type="project" value="UniProtKB-ARBA"/>
</dbReference>
<dbReference type="PANTHER" id="PTHR30055">
    <property type="entry name" value="HTH-TYPE TRANSCRIPTIONAL REGULATOR RUTR"/>
    <property type="match status" value="1"/>
</dbReference>
<dbReference type="Gene3D" id="1.10.357.10">
    <property type="entry name" value="Tetracycline Repressor, domain 2"/>
    <property type="match status" value="1"/>
</dbReference>
<evidence type="ECO:0000259" key="3">
    <source>
        <dbReference type="PROSITE" id="PS50977"/>
    </source>
</evidence>
<reference evidence="4 5" key="1">
    <citation type="journal article" date="2015" name="Genome Announc.">
        <title>Expanding the biotechnology potential of lactobacilli through comparative genomics of 213 strains and associated genera.</title>
        <authorList>
            <person name="Sun Z."/>
            <person name="Harris H.M."/>
            <person name="McCann A."/>
            <person name="Guo C."/>
            <person name="Argimon S."/>
            <person name="Zhang W."/>
            <person name="Yang X."/>
            <person name="Jeffery I.B."/>
            <person name="Cooney J.C."/>
            <person name="Kagawa T.F."/>
            <person name="Liu W."/>
            <person name="Song Y."/>
            <person name="Salvetti E."/>
            <person name="Wrobel A."/>
            <person name="Rasinkangas P."/>
            <person name="Parkhill J."/>
            <person name="Rea M.C."/>
            <person name="O'Sullivan O."/>
            <person name="Ritari J."/>
            <person name="Douillard F.P."/>
            <person name="Paul Ross R."/>
            <person name="Yang R."/>
            <person name="Briner A.E."/>
            <person name="Felis G.E."/>
            <person name="de Vos W.M."/>
            <person name="Barrangou R."/>
            <person name="Klaenhammer T.R."/>
            <person name="Caufield P.W."/>
            <person name="Cui Y."/>
            <person name="Zhang H."/>
            <person name="O'Toole P.W."/>
        </authorList>
    </citation>
    <scope>NUCLEOTIDE SEQUENCE [LARGE SCALE GENOMIC DNA]</scope>
    <source>
        <strain evidence="4 5">DSM 22698</strain>
    </source>
</reference>
<evidence type="ECO:0000313" key="5">
    <source>
        <dbReference type="Proteomes" id="UP000051789"/>
    </source>
</evidence>
<sequence>MINQFGGTNMTESTNNVFMDYREWVAAQPMPPGKRKALLAGLAVFAANGYDGASTQQIADAAGISQATIFKYFKTKRDLLTAIVTPIITNMFGAYQSSFVDHLPTTDDLQTLLDYVVTDRLHFLQVNADAFVILFSQLLTNRHLREEGFTKWLQPDNGNAAVNKAVGTFKHLQQVGQIRPEMTVGDVIRAIAGPLFIYFLQGHLLGQLGPTDTARDLAVLKRTIYNSMATHPITGGPAK</sequence>
<accession>A0A0R2CEA7</accession>
<dbReference type="InterPro" id="IPR023772">
    <property type="entry name" value="DNA-bd_HTH_TetR-type_CS"/>
</dbReference>
<feature type="DNA-binding region" description="H-T-H motif" evidence="2">
    <location>
        <begin position="54"/>
        <end position="73"/>
    </location>
</feature>
<dbReference type="InterPro" id="IPR009057">
    <property type="entry name" value="Homeodomain-like_sf"/>
</dbReference>
<dbReference type="AlphaFoldDB" id="A0A0R2CEA7"/>
<dbReference type="PROSITE" id="PS01081">
    <property type="entry name" value="HTH_TETR_1"/>
    <property type="match status" value="1"/>
</dbReference>
<dbReference type="GO" id="GO:0003677">
    <property type="term" value="F:DNA binding"/>
    <property type="evidence" value="ECO:0007669"/>
    <property type="project" value="UniProtKB-UniRule"/>
</dbReference>
<dbReference type="Pfam" id="PF00440">
    <property type="entry name" value="TetR_N"/>
    <property type="match status" value="1"/>
</dbReference>
<dbReference type="PATRIC" id="fig|1423810.4.peg.1811"/>
<dbReference type="InterPro" id="IPR001647">
    <property type="entry name" value="HTH_TetR"/>
</dbReference>
<dbReference type="EMBL" id="AYZK01000006">
    <property type="protein sequence ID" value="KRM86713.1"/>
    <property type="molecule type" value="Genomic_DNA"/>
</dbReference>
<evidence type="ECO:0000256" key="1">
    <source>
        <dbReference type="ARBA" id="ARBA00023125"/>
    </source>
</evidence>